<evidence type="ECO:0000313" key="2">
    <source>
        <dbReference type="Proteomes" id="UP001153076"/>
    </source>
</evidence>
<name>A0A9Q1GUS0_9CARY</name>
<proteinExistence type="predicted"/>
<organism evidence="1 2">
    <name type="scientific">Carnegiea gigantea</name>
    <dbReference type="NCBI Taxonomy" id="171969"/>
    <lineage>
        <taxon>Eukaryota</taxon>
        <taxon>Viridiplantae</taxon>
        <taxon>Streptophyta</taxon>
        <taxon>Embryophyta</taxon>
        <taxon>Tracheophyta</taxon>
        <taxon>Spermatophyta</taxon>
        <taxon>Magnoliopsida</taxon>
        <taxon>eudicotyledons</taxon>
        <taxon>Gunneridae</taxon>
        <taxon>Pentapetalae</taxon>
        <taxon>Caryophyllales</taxon>
        <taxon>Cactineae</taxon>
        <taxon>Cactaceae</taxon>
        <taxon>Cactoideae</taxon>
        <taxon>Echinocereeae</taxon>
        <taxon>Carnegiea</taxon>
    </lineage>
</organism>
<keyword evidence="2" id="KW-1185">Reference proteome</keyword>
<dbReference type="Proteomes" id="UP001153076">
    <property type="component" value="Unassembled WGS sequence"/>
</dbReference>
<evidence type="ECO:0000313" key="1">
    <source>
        <dbReference type="EMBL" id="KAJ8427000.1"/>
    </source>
</evidence>
<comment type="caution">
    <text evidence="1">The sequence shown here is derived from an EMBL/GenBank/DDBJ whole genome shotgun (WGS) entry which is preliminary data.</text>
</comment>
<accession>A0A9Q1GUS0</accession>
<protein>
    <submittedName>
        <fullName evidence="1">Uncharacterized protein</fullName>
    </submittedName>
</protein>
<dbReference type="OrthoDB" id="851886at2759"/>
<sequence>MDGKEQQTVSNCQRISMVTWRDEALRRPIRVEGNGIVPTPMQSTRTTSAFNPTLLGGKTLQLEGECPLELRVSSYAALFNHDDGSALKFILNTIINGAKREQIEKHDVEPKIIFGMMQCLAVFQVQMPLNPWNEHMSTDVGPIISLHFVKIDKAIKERSMLYFARMLIYIPLEAPLPELVDFINDHDTLVRQKVDFEWKLT</sequence>
<dbReference type="EMBL" id="JAKOGI010001204">
    <property type="protein sequence ID" value="KAJ8427000.1"/>
    <property type="molecule type" value="Genomic_DNA"/>
</dbReference>
<dbReference type="AlphaFoldDB" id="A0A9Q1GUS0"/>
<reference evidence="1" key="1">
    <citation type="submission" date="2022-04" db="EMBL/GenBank/DDBJ databases">
        <title>Carnegiea gigantea Genome sequencing and assembly v2.</title>
        <authorList>
            <person name="Copetti D."/>
            <person name="Sanderson M.J."/>
            <person name="Burquez A."/>
            <person name="Wojciechowski M.F."/>
        </authorList>
    </citation>
    <scope>NUCLEOTIDE SEQUENCE</scope>
    <source>
        <strain evidence="1">SGP5-SGP5p</strain>
        <tissue evidence="1">Aerial part</tissue>
    </source>
</reference>
<gene>
    <name evidence="1" type="ORF">Cgig2_028205</name>
</gene>